<dbReference type="Proteomes" id="UP000306635">
    <property type="component" value="Unassembled WGS sequence"/>
</dbReference>
<keyword evidence="3" id="KW-1185">Reference proteome</keyword>
<protein>
    <submittedName>
        <fullName evidence="2">DUF1266 domain-containing protein</fullName>
    </submittedName>
</protein>
<name>A0A5R9R746_9PSED</name>
<dbReference type="RefSeq" id="WP_138522157.1">
    <property type="nucleotide sequence ID" value="NZ_JAOCJS010000035.1"/>
</dbReference>
<sequence length="483" mass="53256">MMGWVFSGLAAFGVTTAGMLAARAWFRIVPAVSVPIRRRRAALTPGHEALLCFGTLMAACEGRDLGLRCDRPGSAEWGRELAEGWGIRDSASARDTLQGLLAKAQGGQSDEDFQRLQRNEPSVFDGEQRLRWQRAKRAWSRAGLSLPPGLSMAAHDHECIASLAKKCHECGYLTRSEFWLTLAWVAEDAAWHFVDWQAYAASFVMARAILVRQGPPATEVIKAMRHLLGGRQESNELAGLWRAHPLSGIRVDEVAIQSERRLARQIWPAQDSLLALGALIASSGGARVDRLAIAPEEHELHARWLATHWRAFDSSQVMARVDWLLDTGSRAKLDPVLVTSAGKPQAQGLRIERACRALLRAGHDPALIQGCRTLLAYDLERAAFGARLAFSAGLLDEERLRNALRHMARQARAAFDTWEQYLVSVILGHAMANEDWRVGKQLLHSGMVLLDGITPFAEFPSPWQACPLTQLPILHGVAPASVH</sequence>
<dbReference type="OrthoDB" id="6820768at2"/>
<gene>
    <name evidence="2" type="ORF">FAS41_11160</name>
</gene>
<feature type="domain" description="DUF1266" evidence="1">
    <location>
        <begin position="81"/>
        <end position="232"/>
    </location>
</feature>
<proteinExistence type="predicted"/>
<dbReference type="AlphaFoldDB" id="A0A5R9R746"/>
<evidence type="ECO:0000313" key="2">
    <source>
        <dbReference type="EMBL" id="TLX78581.1"/>
    </source>
</evidence>
<evidence type="ECO:0000259" key="1">
    <source>
        <dbReference type="Pfam" id="PF06889"/>
    </source>
</evidence>
<feature type="domain" description="DUF1266" evidence="1">
    <location>
        <begin position="305"/>
        <end position="439"/>
    </location>
</feature>
<dbReference type="Pfam" id="PF06889">
    <property type="entry name" value="DUF1266"/>
    <property type="match status" value="2"/>
</dbReference>
<organism evidence="2 3">
    <name type="scientific">Pseudomonas nicosulfuronedens</name>
    <dbReference type="NCBI Taxonomy" id="2571105"/>
    <lineage>
        <taxon>Bacteria</taxon>
        <taxon>Pseudomonadati</taxon>
        <taxon>Pseudomonadota</taxon>
        <taxon>Gammaproteobacteria</taxon>
        <taxon>Pseudomonadales</taxon>
        <taxon>Pseudomonadaceae</taxon>
        <taxon>Pseudomonas</taxon>
    </lineage>
</organism>
<dbReference type="EMBL" id="SWDV01000011">
    <property type="protein sequence ID" value="TLX78581.1"/>
    <property type="molecule type" value="Genomic_DNA"/>
</dbReference>
<dbReference type="InterPro" id="IPR009677">
    <property type="entry name" value="DUF1266"/>
</dbReference>
<evidence type="ECO:0000313" key="3">
    <source>
        <dbReference type="Proteomes" id="UP000306635"/>
    </source>
</evidence>
<comment type="caution">
    <text evidence="2">The sequence shown here is derived from an EMBL/GenBank/DDBJ whole genome shotgun (WGS) entry which is preliminary data.</text>
</comment>
<reference evidence="2 3" key="1">
    <citation type="submission" date="2019-04" db="EMBL/GenBank/DDBJ databases">
        <authorList>
            <person name="Li M."/>
        </authorList>
    </citation>
    <scope>NUCLEOTIDE SEQUENCE [LARGE SCALE GENOMIC DNA]</scope>
    <source>
        <strain evidence="2 3">LAM1902</strain>
    </source>
</reference>
<accession>A0A5R9R746</accession>